<dbReference type="PATRIC" id="fig|1618475.3.peg.259"/>
<dbReference type="EMBL" id="LBOK01000019">
    <property type="protein sequence ID" value="KKP36381.1"/>
    <property type="molecule type" value="Genomic_DNA"/>
</dbReference>
<dbReference type="InterPro" id="IPR016039">
    <property type="entry name" value="Thiolase-like"/>
</dbReference>
<dbReference type="Pfam" id="PF08541">
    <property type="entry name" value="ACP_syn_III_C"/>
    <property type="match status" value="1"/>
</dbReference>
<evidence type="ECO:0000313" key="4">
    <source>
        <dbReference type="EMBL" id="KKP36381.1"/>
    </source>
</evidence>
<name>A0A0F9ZC92_9BACT</name>
<dbReference type="InterPro" id="IPR013747">
    <property type="entry name" value="ACP_syn_III_C"/>
</dbReference>
<evidence type="ECO:0000259" key="3">
    <source>
        <dbReference type="Pfam" id="PF08541"/>
    </source>
</evidence>
<evidence type="ECO:0000256" key="2">
    <source>
        <dbReference type="ARBA" id="ARBA00023315"/>
    </source>
</evidence>
<dbReference type="PANTHER" id="PTHR34069:SF2">
    <property type="entry name" value="BETA-KETOACYL-[ACYL-CARRIER-PROTEIN] SYNTHASE III"/>
    <property type="match status" value="1"/>
</dbReference>
<organism evidence="4 5">
    <name type="scientific">Candidatus Roizmanbacteria bacterium GW2011_GWA2_32_13</name>
    <dbReference type="NCBI Taxonomy" id="1618475"/>
    <lineage>
        <taxon>Bacteria</taxon>
        <taxon>Candidatus Roizmaniibacteriota</taxon>
    </lineage>
</organism>
<protein>
    <recommendedName>
        <fullName evidence="3">Beta-ketoacyl-[acyl-carrier-protein] synthase III C-terminal domain-containing protein</fullName>
    </recommendedName>
</protein>
<proteinExistence type="predicted"/>
<dbReference type="GO" id="GO:0004421">
    <property type="term" value="F:hydroxymethylglutaryl-CoA synthase activity"/>
    <property type="evidence" value="ECO:0007669"/>
    <property type="project" value="InterPro"/>
</dbReference>
<dbReference type="Proteomes" id="UP000034349">
    <property type="component" value="Unassembled WGS sequence"/>
</dbReference>
<dbReference type="GO" id="GO:0044550">
    <property type="term" value="P:secondary metabolite biosynthetic process"/>
    <property type="evidence" value="ECO:0007669"/>
    <property type="project" value="TreeGrafter"/>
</dbReference>
<dbReference type="Gene3D" id="3.40.47.10">
    <property type="match status" value="1"/>
</dbReference>
<dbReference type="PANTHER" id="PTHR34069">
    <property type="entry name" value="3-OXOACYL-[ACYL-CARRIER-PROTEIN] SYNTHASE 3"/>
    <property type="match status" value="1"/>
</dbReference>
<dbReference type="InterPro" id="IPR004656">
    <property type="entry name" value="HMG_CoA_Synthase"/>
</dbReference>
<sequence>MVGIVSYGFYVPKYRIKTEVIANVWGKNPEDVKKSLLIAEKTVAGIDEDSLTMAFESASSALSSVDVDRSKIKIVLFGSETHPYAVNPASTILAEFLGIEKNYLAYDTEFACKAATGALISAQGLIKSGYSDFALITGSDKGMGKTHDVLEYTAASGSVSILLGKDDLISEILDFESFSSDTPDFWRREGIRYPSHGGRFTGKPSYFYHIDGSSKSLFKKTGLSPKDFAFAVFHMPNGKFPIQVASSLGFSSAQIKDSLVVNYLGNSYTASALMGLMAVLEKAKTGDLIFLCAYGSGAGADSFVLRVTRNLEKRRKEFVKAIKDKKYINYPTYLKYMEII</sequence>
<keyword evidence="1" id="KW-0808">Transferase</keyword>
<gene>
    <name evidence="4" type="ORF">UR23_C0019G0002</name>
</gene>
<feature type="domain" description="Beta-ketoacyl-[acyl-carrier-protein] synthase III C-terminal" evidence="3">
    <location>
        <begin position="219"/>
        <end position="306"/>
    </location>
</feature>
<evidence type="ECO:0000256" key="1">
    <source>
        <dbReference type="ARBA" id="ARBA00022679"/>
    </source>
</evidence>
<reference evidence="4 5" key="1">
    <citation type="journal article" date="2015" name="Nature">
        <title>rRNA introns, odd ribosomes, and small enigmatic genomes across a large radiation of phyla.</title>
        <authorList>
            <person name="Brown C.T."/>
            <person name="Hug L.A."/>
            <person name="Thomas B.C."/>
            <person name="Sharon I."/>
            <person name="Castelle C.J."/>
            <person name="Singh A."/>
            <person name="Wilkins M.J."/>
            <person name="Williams K.H."/>
            <person name="Banfield J.F."/>
        </authorList>
    </citation>
    <scope>NUCLEOTIDE SEQUENCE [LARGE SCALE GENOMIC DNA]</scope>
</reference>
<dbReference type="NCBIfam" id="TIGR00748">
    <property type="entry name" value="HMG_CoA_syn_Arc"/>
    <property type="match status" value="1"/>
</dbReference>
<dbReference type="SUPFAM" id="SSF53901">
    <property type="entry name" value="Thiolase-like"/>
    <property type="match status" value="2"/>
</dbReference>
<accession>A0A0F9ZC92</accession>
<comment type="caution">
    <text evidence="4">The sequence shown here is derived from an EMBL/GenBank/DDBJ whole genome shotgun (WGS) entry which is preliminary data.</text>
</comment>
<evidence type="ECO:0000313" key="5">
    <source>
        <dbReference type="Proteomes" id="UP000034349"/>
    </source>
</evidence>
<dbReference type="NCBIfam" id="NF003274">
    <property type="entry name" value="PRK04262.1"/>
    <property type="match status" value="1"/>
</dbReference>
<dbReference type="AlphaFoldDB" id="A0A0F9ZC92"/>
<keyword evidence="2" id="KW-0012">Acyltransferase</keyword>
<dbReference type="CDD" id="cd00827">
    <property type="entry name" value="init_cond_enzymes"/>
    <property type="match status" value="1"/>
</dbReference>